<proteinExistence type="predicted"/>
<dbReference type="Proteomes" id="UP000698173">
    <property type="component" value="Unassembled WGS sequence"/>
</dbReference>
<evidence type="ECO:0000313" key="1">
    <source>
        <dbReference type="EMBL" id="HJF33114.1"/>
    </source>
</evidence>
<protein>
    <submittedName>
        <fullName evidence="1">Uncharacterized protein</fullName>
    </submittedName>
</protein>
<name>A0A921G126_SPOPS</name>
<dbReference type="EMBL" id="DYWT01000243">
    <property type="protein sequence ID" value="HJF33114.1"/>
    <property type="molecule type" value="Genomic_DNA"/>
</dbReference>
<accession>A0A921G126</accession>
<evidence type="ECO:0000313" key="2">
    <source>
        <dbReference type="Proteomes" id="UP000698173"/>
    </source>
</evidence>
<comment type="caution">
    <text evidence="1">The sequence shown here is derived from an EMBL/GenBank/DDBJ whole genome shotgun (WGS) entry which is preliminary data.</text>
</comment>
<organism evidence="1 2">
    <name type="scientific">Sporosarcina psychrophila</name>
    <name type="common">Bacillus psychrophilus</name>
    <dbReference type="NCBI Taxonomy" id="1476"/>
    <lineage>
        <taxon>Bacteria</taxon>
        <taxon>Bacillati</taxon>
        <taxon>Bacillota</taxon>
        <taxon>Bacilli</taxon>
        <taxon>Bacillales</taxon>
        <taxon>Caryophanaceae</taxon>
        <taxon>Sporosarcina</taxon>
    </lineage>
</organism>
<sequence>MNAKEGFELMNKQKKRDTRLTVRLSDELFDTINEVSSDLNLSNSDVIRYALTNNLRDVSALKRKRMSVEEREMIINSYHKLEKSVNLFSSNNVKIGTNLHQFVKCLNMNPNLDTKNIRIVLKNMRHYELEEYKKSCDKQIEIIRKELHNIWQLLQ</sequence>
<reference evidence="1" key="1">
    <citation type="journal article" date="2021" name="PeerJ">
        <title>Extensive microbial diversity within the chicken gut microbiome revealed by metagenomics and culture.</title>
        <authorList>
            <person name="Gilroy R."/>
            <person name="Ravi A."/>
            <person name="Getino M."/>
            <person name="Pursley I."/>
            <person name="Horton D.L."/>
            <person name="Alikhan N.F."/>
            <person name="Baker D."/>
            <person name="Gharbi K."/>
            <person name="Hall N."/>
            <person name="Watson M."/>
            <person name="Adriaenssens E.M."/>
            <person name="Foster-Nyarko E."/>
            <person name="Jarju S."/>
            <person name="Secka A."/>
            <person name="Antonio M."/>
            <person name="Oren A."/>
            <person name="Chaudhuri R.R."/>
            <person name="La Ragione R."/>
            <person name="Hildebrand F."/>
            <person name="Pallen M.J."/>
        </authorList>
    </citation>
    <scope>NUCLEOTIDE SEQUENCE</scope>
    <source>
        <strain evidence="1">CHK171-7178</strain>
    </source>
</reference>
<dbReference type="AlphaFoldDB" id="A0A921G126"/>
<reference evidence="1" key="2">
    <citation type="submission" date="2021-09" db="EMBL/GenBank/DDBJ databases">
        <authorList>
            <person name="Gilroy R."/>
        </authorList>
    </citation>
    <scope>NUCLEOTIDE SEQUENCE</scope>
    <source>
        <strain evidence="1">CHK171-7178</strain>
    </source>
</reference>
<gene>
    <name evidence="1" type="ORF">K8V56_15240</name>
</gene>